<sequence length="450" mass="48234">MERAGGENGGQTASMRQVAGASLLGTTIEWYDFFLYITTASLVFNQVFFPEQEPLVGLLLGYSINAVAFAARPIGGAVFGHFGDRVGRKSMLIATLLLMGIATFAIGLLPTYSQIGVAAPLILIVLRFLQGMGLGGEWGGAVLMAVEHSPEGRRGFFGSFPQMGIPAGVILSSLIFLVLTASLSNEQFLAWGWRIPFLLSILLVGVGLYIRLNILESPAFRGIQESGSASRAPLVETFRDHWRQLLVVAGAYLAQNVTFYILIAFTVAYGTEQLGLSRPFMVSIVVISSVASFFLLPAFALLSDRVGRKPLLLTGAVGMAVMAFALFPLLDTRSYPLMLLGHLLVTVFQSMNLGPIATFFVELFDTRVRYTGATMGYQAGTVIAGGSALLIATYLLNLTGSGLSIAVYMAVMCVISFIAIYAGAETYQRDIEEEVGGRQPTPQSPGQATS</sequence>
<feature type="transmembrane region" description="Helical" evidence="11">
    <location>
        <begin position="91"/>
        <end position="109"/>
    </location>
</feature>
<keyword evidence="3" id="KW-0813">Transport</keyword>
<evidence type="ECO:0000256" key="1">
    <source>
        <dbReference type="ARBA" id="ARBA00004651"/>
    </source>
</evidence>
<evidence type="ECO:0000256" key="8">
    <source>
        <dbReference type="ARBA" id="ARBA00023136"/>
    </source>
</evidence>
<feature type="transmembrane region" description="Helical" evidence="11">
    <location>
        <begin position="280"/>
        <end position="302"/>
    </location>
</feature>
<keyword evidence="4" id="KW-1003">Cell membrane</keyword>
<evidence type="ECO:0000256" key="3">
    <source>
        <dbReference type="ARBA" id="ARBA00022448"/>
    </source>
</evidence>
<feature type="transmembrane region" description="Helical" evidence="11">
    <location>
        <begin position="311"/>
        <end position="330"/>
    </location>
</feature>
<gene>
    <name evidence="13" type="ORF">AVDCRST_MAG78-1814</name>
</gene>
<feature type="transmembrane region" description="Helical" evidence="11">
    <location>
        <begin position="55"/>
        <end position="79"/>
    </location>
</feature>
<feature type="transmembrane region" description="Helical" evidence="11">
    <location>
        <begin position="156"/>
        <end position="179"/>
    </location>
</feature>
<evidence type="ECO:0000256" key="10">
    <source>
        <dbReference type="ARBA" id="ARBA00039918"/>
    </source>
</evidence>
<feature type="domain" description="Major facilitator superfamily (MFS) profile" evidence="12">
    <location>
        <begin position="18"/>
        <end position="428"/>
    </location>
</feature>
<dbReference type="PROSITE" id="PS50850">
    <property type="entry name" value="MFS"/>
    <property type="match status" value="1"/>
</dbReference>
<keyword evidence="5 11" id="KW-0812">Transmembrane</keyword>
<dbReference type="EMBL" id="CADCVB010000120">
    <property type="protein sequence ID" value="CAA9432846.1"/>
    <property type="molecule type" value="Genomic_DNA"/>
</dbReference>
<feature type="transmembrane region" description="Helical" evidence="11">
    <location>
        <begin position="115"/>
        <end position="135"/>
    </location>
</feature>
<dbReference type="GO" id="GO:0015293">
    <property type="term" value="F:symporter activity"/>
    <property type="evidence" value="ECO:0007669"/>
    <property type="project" value="UniProtKB-KW"/>
</dbReference>
<comment type="subcellular location">
    <subcellularLocation>
        <location evidence="1">Cell membrane</location>
        <topology evidence="1">Multi-pass membrane protein</topology>
    </subcellularLocation>
</comment>
<feature type="transmembrane region" description="Helical" evidence="11">
    <location>
        <begin position="402"/>
        <end position="422"/>
    </location>
</feature>
<keyword evidence="8 11" id="KW-0472">Membrane</keyword>
<feature type="transmembrane region" description="Helical" evidence="11">
    <location>
        <begin position="191"/>
        <end position="212"/>
    </location>
</feature>
<comment type="similarity">
    <text evidence="2">Belongs to the major facilitator superfamily. Metabolite:H+ Symporter (MHS) family (TC 2.A.1.6) family.</text>
</comment>
<keyword evidence="6" id="KW-0769">Symport</keyword>
<keyword evidence="7 11" id="KW-1133">Transmembrane helix</keyword>
<reference evidence="13" key="1">
    <citation type="submission" date="2020-02" db="EMBL/GenBank/DDBJ databases">
        <authorList>
            <person name="Meier V. D."/>
        </authorList>
    </citation>
    <scope>NUCLEOTIDE SEQUENCE</scope>
    <source>
        <strain evidence="13">AVDCRST_MAG78</strain>
    </source>
</reference>
<comment type="function">
    <text evidence="9">May be a proton symporter involved in the uptake of osmolytes such as proline and glycine betaine.</text>
</comment>
<dbReference type="PANTHER" id="PTHR43045">
    <property type="entry name" value="SHIKIMATE TRANSPORTER"/>
    <property type="match status" value="1"/>
</dbReference>
<dbReference type="GO" id="GO:0005886">
    <property type="term" value="C:plasma membrane"/>
    <property type="evidence" value="ECO:0007669"/>
    <property type="project" value="UniProtKB-SubCell"/>
</dbReference>
<dbReference type="FunFam" id="1.20.1250.20:FF:000001">
    <property type="entry name" value="Dicarboxylate MFS transporter"/>
    <property type="match status" value="1"/>
</dbReference>
<dbReference type="SUPFAM" id="SSF103473">
    <property type="entry name" value="MFS general substrate transporter"/>
    <property type="match status" value="1"/>
</dbReference>
<dbReference type="Gene3D" id="1.20.1250.20">
    <property type="entry name" value="MFS general substrate transporter like domains"/>
    <property type="match status" value="1"/>
</dbReference>
<feature type="transmembrane region" description="Helical" evidence="11">
    <location>
        <begin position="376"/>
        <end position="396"/>
    </location>
</feature>
<dbReference type="InterPro" id="IPR005828">
    <property type="entry name" value="MFS_sugar_transport-like"/>
</dbReference>
<evidence type="ECO:0000256" key="11">
    <source>
        <dbReference type="SAM" id="Phobius"/>
    </source>
</evidence>
<accession>A0A6J4Q7S5</accession>
<dbReference type="CDD" id="cd17369">
    <property type="entry name" value="MFS_ShiA_like"/>
    <property type="match status" value="1"/>
</dbReference>
<evidence type="ECO:0000256" key="7">
    <source>
        <dbReference type="ARBA" id="ARBA00022989"/>
    </source>
</evidence>
<organism evidence="13">
    <name type="scientific">uncultured Rubrobacteraceae bacterium</name>
    <dbReference type="NCBI Taxonomy" id="349277"/>
    <lineage>
        <taxon>Bacteria</taxon>
        <taxon>Bacillati</taxon>
        <taxon>Actinomycetota</taxon>
        <taxon>Rubrobacteria</taxon>
        <taxon>Rubrobacterales</taxon>
        <taxon>Rubrobacteraceae</taxon>
        <taxon>environmental samples</taxon>
    </lineage>
</organism>
<name>A0A6J4Q7S5_9ACTN</name>
<evidence type="ECO:0000256" key="2">
    <source>
        <dbReference type="ARBA" id="ARBA00008240"/>
    </source>
</evidence>
<protein>
    <recommendedName>
        <fullName evidence="10">Putative proline/betaine transporter</fullName>
    </recommendedName>
</protein>
<evidence type="ECO:0000256" key="5">
    <source>
        <dbReference type="ARBA" id="ARBA00022692"/>
    </source>
</evidence>
<evidence type="ECO:0000259" key="12">
    <source>
        <dbReference type="PROSITE" id="PS50850"/>
    </source>
</evidence>
<evidence type="ECO:0000256" key="6">
    <source>
        <dbReference type="ARBA" id="ARBA00022847"/>
    </source>
</evidence>
<dbReference type="InterPro" id="IPR036259">
    <property type="entry name" value="MFS_trans_sf"/>
</dbReference>
<feature type="transmembrane region" description="Helical" evidence="11">
    <location>
        <begin position="245"/>
        <end position="268"/>
    </location>
</feature>
<evidence type="ECO:0000313" key="13">
    <source>
        <dbReference type="EMBL" id="CAA9432846.1"/>
    </source>
</evidence>
<proteinExistence type="inferred from homology"/>
<dbReference type="PANTHER" id="PTHR43045:SF1">
    <property type="entry name" value="SHIKIMATE TRANSPORTER"/>
    <property type="match status" value="1"/>
</dbReference>
<feature type="transmembrane region" description="Helical" evidence="11">
    <location>
        <begin position="342"/>
        <end position="364"/>
    </location>
</feature>
<evidence type="ECO:0000256" key="4">
    <source>
        <dbReference type="ARBA" id="ARBA00022475"/>
    </source>
</evidence>
<dbReference type="AlphaFoldDB" id="A0A6J4Q7S5"/>
<feature type="transmembrane region" description="Helical" evidence="11">
    <location>
        <begin position="30"/>
        <end position="49"/>
    </location>
</feature>
<evidence type="ECO:0000256" key="9">
    <source>
        <dbReference type="ARBA" id="ARBA00037295"/>
    </source>
</evidence>
<dbReference type="Pfam" id="PF00083">
    <property type="entry name" value="Sugar_tr"/>
    <property type="match status" value="1"/>
</dbReference>
<dbReference type="InterPro" id="IPR020846">
    <property type="entry name" value="MFS_dom"/>
</dbReference>